<dbReference type="GO" id="GO:0046872">
    <property type="term" value="F:metal ion binding"/>
    <property type="evidence" value="ECO:0007669"/>
    <property type="project" value="UniProtKB-KW"/>
</dbReference>
<dbReference type="Proteomes" id="UP000533476">
    <property type="component" value="Unassembled WGS sequence"/>
</dbReference>
<evidence type="ECO:0000256" key="5">
    <source>
        <dbReference type="ARBA" id="ARBA00023136"/>
    </source>
</evidence>
<accession>A0A7Y0Q2I0</accession>
<keyword evidence="10" id="KW-0406">Ion transport</keyword>
<evidence type="ECO:0000256" key="8">
    <source>
        <dbReference type="ARBA" id="ARBA00035585"/>
    </source>
</evidence>
<dbReference type="PANTHER" id="PTHR28259:SF1">
    <property type="entry name" value="FLUORIDE EXPORT PROTEIN 1-RELATED"/>
    <property type="match status" value="1"/>
</dbReference>
<comment type="function">
    <text evidence="9 10">Fluoride-specific ion channel. Important for reducing fluoride concentration in the cell, thus reducing its toxicity.</text>
</comment>
<feature type="transmembrane region" description="Helical" evidence="10">
    <location>
        <begin position="32"/>
        <end position="52"/>
    </location>
</feature>
<dbReference type="GO" id="GO:0140114">
    <property type="term" value="P:cellular detoxification of fluoride"/>
    <property type="evidence" value="ECO:0007669"/>
    <property type="project" value="UniProtKB-UniRule"/>
</dbReference>
<feature type="transmembrane region" description="Helical" evidence="10">
    <location>
        <begin position="64"/>
        <end position="82"/>
    </location>
</feature>
<proteinExistence type="inferred from homology"/>
<dbReference type="GO" id="GO:0005886">
    <property type="term" value="C:plasma membrane"/>
    <property type="evidence" value="ECO:0007669"/>
    <property type="project" value="UniProtKB-SubCell"/>
</dbReference>
<evidence type="ECO:0000256" key="2">
    <source>
        <dbReference type="ARBA" id="ARBA00022475"/>
    </source>
</evidence>
<dbReference type="NCBIfam" id="TIGR00494">
    <property type="entry name" value="crcB"/>
    <property type="match status" value="1"/>
</dbReference>
<evidence type="ECO:0000256" key="3">
    <source>
        <dbReference type="ARBA" id="ARBA00022692"/>
    </source>
</evidence>
<keyword evidence="10" id="KW-0479">Metal-binding</keyword>
<organism evidence="11 12">
    <name type="scientific">Sulfobacillus harzensis</name>
    <dbReference type="NCBI Taxonomy" id="2729629"/>
    <lineage>
        <taxon>Bacteria</taxon>
        <taxon>Bacillati</taxon>
        <taxon>Bacillota</taxon>
        <taxon>Clostridia</taxon>
        <taxon>Eubacteriales</taxon>
        <taxon>Clostridiales Family XVII. Incertae Sedis</taxon>
        <taxon>Sulfobacillus</taxon>
    </lineage>
</organism>
<keyword evidence="5 10" id="KW-0472">Membrane</keyword>
<evidence type="ECO:0000256" key="6">
    <source>
        <dbReference type="ARBA" id="ARBA00023303"/>
    </source>
</evidence>
<keyword evidence="6 10" id="KW-0407">Ion channel</keyword>
<comment type="catalytic activity">
    <reaction evidence="8">
        <text>fluoride(in) = fluoride(out)</text>
        <dbReference type="Rhea" id="RHEA:76159"/>
        <dbReference type="ChEBI" id="CHEBI:17051"/>
    </reaction>
    <physiologicalReaction direction="left-to-right" evidence="8">
        <dbReference type="Rhea" id="RHEA:76160"/>
    </physiologicalReaction>
</comment>
<feature type="transmembrane region" description="Helical" evidence="10">
    <location>
        <begin position="94"/>
        <end position="116"/>
    </location>
</feature>
<dbReference type="GO" id="GO:0062054">
    <property type="term" value="F:fluoride channel activity"/>
    <property type="evidence" value="ECO:0007669"/>
    <property type="project" value="UniProtKB-UniRule"/>
</dbReference>
<dbReference type="AlphaFoldDB" id="A0A7Y0Q2I0"/>
<feature type="binding site" evidence="10">
    <location>
        <position position="72"/>
    </location>
    <ligand>
        <name>Na(+)</name>
        <dbReference type="ChEBI" id="CHEBI:29101"/>
        <note>structural</note>
    </ligand>
</feature>
<feature type="binding site" evidence="10">
    <location>
        <position position="75"/>
    </location>
    <ligand>
        <name>Na(+)</name>
        <dbReference type="ChEBI" id="CHEBI:29101"/>
        <note>structural</note>
    </ligand>
</feature>
<keyword evidence="2 10" id="KW-1003">Cell membrane</keyword>
<protein>
    <recommendedName>
        <fullName evidence="10">Fluoride-specific ion channel FluC</fullName>
    </recommendedName>
</protein>
<comment type="similarity">
    <text evidence="7 10">Belongs to the fluoride channel Fluc/FEX (TC 1.A.43) family.</text>
</comment>
<dbReference type="EMBL" id="JABBVZ010000014">
    <property type="protein sequence ID" value="NMP21946.1"/>
    <property type="molecule type" value="Genomic_DNA"/>
</dbReference>
<dbReference type="HAMAP" id="MF_00454">
    <property type="entry name" value="FluC"/>
    <property type="match status" value="1"/>
</dbReference>
<keyword evidence="10" id="KW-0915">Sodium</keyword>
<evidence type="ECO:0000313" key="11">
    <source>
        <dbReference type="EMBL" id="NMP21946.1"/>
    </source>
</evidence>
<keyword evidence="10" id="KW-0813">Transport</keyword>
<evidence type="ECO:0000256" key="4">
    <source>
        <dbReference type="ARBA" id="ARBA00022989"/>
    </source>
</evidence>
<evidence type="ECO:0000256" key="10">
    <source>
        <dbReference type="HAMAP-Rule" id="MF_00454"/>
    </source>
</evidence>
<evidence type="ECO:0000256" key="1">
    <source>
        <dbReference type="ARBA" id="ARBA00004651"/>
    </source>
</evidence>
<keyword evidence="12" id="KW-1185">Reference proteome</keyword>
<comment type="activity regulation">
    <text evidence="10">Na(+) is not transported, but it plays an essential structural role and its presence is essential for fluoride channel function.</text>
</comment>
<keyword evidence="4 10" id="KW-1133">Transmembrane helix</keyword>
<reference evidence="11 12" key="1">
    <citation type="submission" date="2020-04" db="EMBL/GenBank/DDBJ databases">
        <authorList>
            <person name="Zhang R."/>
            <person name="Schippers A."/>
        </authorList>
    </citation>
    <scope>NUCLEOTIDE SEQUENCE [LARGE SCALE GENOMIC DNA]</scope>
    <source>
        <strain evidence="11 12">DSM 109850</strain>
    </source>
</reference>
<name>A0A7Y0Q2I0_9FIRM</name>
<dbReference type="RefSeq" id="WP_169097811.1">
    <property type="nucleotide sequence ID" value="NZ_JABBVZ010000014.1"/>
</dbReference>
<evidence type="ECO:0000256" key="7">
    <source>
        <dbReference type="ARBA" id="ARBA00035120"/>
    </source>
</evidence>
<sequence length="144" mass="14988">MNNLLWIALGGGLGAMARYGLSGILPSTLIPYSIFGINISGSFLIGIVMTLAMEYGWLGERGRLFIAVGVLGGYTTFSTYMLGVHQLLTQGAPLAGIGYALGSLILGMAACWAGVIGTRILVQARLNAAGNTDVEEIDTTEGES</sequence>
<keyword evidence="3 10" id="KW-0812">Transmembrane</keyword>
<dbReference type="Pfam" id="PF02537">
    <property type="entry name" value="CRCB"/>
    <property type="match status" value="1"/>
</dbReference>
<dbReference type="InterPro" id="IPR003691">
    <property type="entry name" value="FluC"/>
</dbReference>
<evidence type="ECO:0000256" key="9">
    <source>
        <dbReference type="ARBA" id="ARBA00049940"/>
    </source>
</evidence>
<comment type="subcellular location">
    <subcellularLocation>
        <location evidence="1 10">Cell membrane</location>
        <topology evidence="1 10">Multi-pass membrane protein</topology>
    </subcellularLocation>
</comment>
<comment type="caution">
    <text evidence="11">The sequence shown here is derived from an EMBL/GenBank/DDBJ whole genome shotgun (WGS) entry which is preliminary data.</text>
</comment>
<evidence type="ECO:0000313" key="12">
    <source>
        <dbReference type="Proteomes" id="UP000533476"/>
    </source>
</evidence>
<gene>
    <name evidence="10 11" type="primary">crcB</name>
    <name evidence="10" type="synonym">fluC</name>
    <name evidence="11" type="ORF">HIJ39_06215</name>
</gene>
<dbReference type="PANTHER" id="PTHR28259">
    <property type="entry name" value="FLUORIDE EXPORT PROTEIN 1-RELATED"/>
    <property type="match status" value="1"/>
</dbReference>